<feature type="transmembrane region" description="Helical" evidence="1">
    <location>
        <begin position="193"/>
        <end position="225"/>
    </location>
</feature>
<keyword evidence="1" id="KW-0812">Transmembrane</keyword>
<keyword evidence="3" id="KW-1185">Reference proteome</keyword>
<accession>A0AAN6VYE7</accession>
<feature type="transmembrane region" description="Helical" evidence="1">
    <location>
        <begin position="326"/>
        <end position="349"/>
    </location>
</feature>
<name>A0AAN6VYE7_9PEZI</name>
<protein>
    <submittedName>
        <fullName evidence="2">Uncharacterized protein</fullName>
    </submittedName>
</protein>
<sequence length="391" mass="42740">MNSPRPFTPPGARLRYSLVHSLSLRYLLIVPILLAIATAIVLFQHSDTNIYMLYSQCHARSRVPWLSHTPLLGTPSCFLVSFFGEAAASLRSSAILSVIFSFLAGLLTVSTVEAARICNAPSVLIAYPTGLWLIFDLIGGAFVWELIIIPAFFHRSREIITSRRQDLPTSDVPSADPTFGEAMRHLTKTSETIAIPFAVACGFVAPSILMLAHTTPVTVLIWLLFPLWTTLFRQSARKLTTLSLVRLNGSWQESLHLESSTLGLVRVYLLPICCSVASHVFLLWSLSQSDDRKEMTRSTLKFITIDAFFVGLTVLYWILVEAGRRVAAVMVLTSVVLGPGAGICLGWIYREATLNLAGASGSGVTVVAVGADPRRMSGDESEAGEETSLLR</sequence>
<evidence type="ECO:0000256" key="1">
    <source>
        <dbReference type="SAM" id="Phobius"/>
    </source>
</evidence>
<reference evidence="2" key="1">
    <citation type="journal article" date="2023" name="Mol. Phylogenet. Evol.">
        <title>Genome-scale phylogeny and comparative genomics of the fungal order Sordariales.</title>
        <authorList>
            <person name="Hensen N."/>
            <person name="Bonometti L."/>
            <person name="Westerberg I."/>
            <person name="Brannstrom I.O."/>
            <person name="Guillou S."/>
            <person name="Cros-Aarteil S."/>
            <person name="Calhoun S."/>
            <person name="Haridas S."/>
            <person name="Kuo A."/>
            <person name="Mondo S."/>
            <person name="Pangilinan J."/>
            <person name="Riley R."/>
            <person name="LaButti K."/>
            <person name="Andreopoulos B."/>
            <person name="Lipzen A."/>
            <person name="Chen C."/>
            <person name="Yan M."/>
            <person name="Daum C."/>
            <person name="Ng V."/>
            <person name="Clum A."/>
            <person name="Steindorff A."/>
            <person name="Ohm R.A."/>
            <person name="Martin F."/>
            <person name="Silar P."/>
            <person name="Natvig D.O."/>
            <person name="Lalanne C."/>
            <person name="Gautier V."/>
            <person name="Ament-Velasquez S.L."/>
            <person name="Kruys A."/>
            <person name="Hutchinson M.I."/>
            <person name="Powell A.J."/>
            <person name="Barry K."/>
            <person name="Miller A.N."/>
            <person name="Grigoriev I.V."/>
            <person name="Debuchy R."/>
            <person name="Gladieux P."/>
            <person name="Hiltunen Thoren M."/>
            <person name="Johannesson H."/>
        </authorList>
    </citation>
    <scope>NUCLEOTIDE SEQUENCE</scope>
    <source>
        <strain evidence="2">CBS 892.96</strain>
    </source>
</reference>
<evidence type="ECO:0000313" key="2">
    <source>
        <dbReference type="EMBL" id="KAK4172038.1"/>
    </source>
</evidence>
<reference evidence="2" key="2">
    <citation type="submission" date="2023-05" db="EMBL/GenBank/DDBJ databases">
        <authorList>
            <consortium name="Lawrence Berkeley National Laboratory"/>
            <person name="Steindorff A."/>
            <person name="Hensen N."/>
            <person name="Bonometti L."/>
            <person name="Westerberg I."/>
            <person name="Brannstrom I.O."/>
            <person name="Guillou S."/>
            <person name="Cros-Aarteil S."/>
            <person name="Calhoun S."/>
            <person name="Haridas S."/>
            <person name="Kuo A."/>
            <person name="Mondo S."/>
            <person name="Pangilinan J."/>
            <person name="Riley R."/>
            <person name="Labutti K."/>
            <person name="Andreopoulos B."/>
            <person name="Lipzen A."/>
            <person name="Chen C."/>
            <person name="Yanf M."/>
            <person name="Daum C."/>
            <person name="Ng V."/>
            <person name="Clum A."/>
            <person name="Ohm R."/>
            <person name="Martin F."/>
            <person name="Silar P."/>
            <person name="Natvig D."/>
            <person name="Lalanne C."/>
            <person name="Gautier V."/>
            <person name="Ament-Velasquez S.L."/>
            <person name="Kruys A."/>
            <person name="Hutchinson M.I."/>
            <person name="Powell A.J."/>
            <person name="Barry K."/>
            <person name="Miller A.N."/>
            <person name="Grigoriev I.V."/>
            <person name="Debuchy R."/>
            <person name="Gladieux P."/>
            <person name="Thoren M.H."/>
            <person name="Johannesson H."/>
        </authorList>
    </citation>
    <scope>NUCLEOTIDE SEQUENCE</scope>
    <source>
        <strain evidence="2">CBS 892.96</strain>
    </source>
</reference>
<comment type="caution">
    <text evidence="2">The sequence shown here is derived from an EMBL/GenBank/DDBJ whole genome shotgun (WGS) entry which is preliminary data.</text>
</comment>
<evidence type="ECO:0000313" key="3">
    <source>
        <dbReference type="Proteomes" id="UP001302321"/>
    </source>
</evidence>
<keyword evidence="1" id="KW-1133">Transmembrane helix</keyword>
<feature type="transmembrane region" description="Helical" evidence="1">
    <location>
        <begin position="94"/>
        <end position="112"/>
    </location>
</feature>
<organism evidence="2 3">
    <name type="scientific">Triangularia setosa</name>
    <dbReference type="NCBI Taxonomy" id="2587417"/>
    <lineage>
        <taxon>Eukaryota</taxon>
        <taxon>Fungi</taxon>
        <taxon>Dikarya</taxon>
        <taxon>Ascomycota</taxon>
        <taxon>Pezizomycotina</taxon>
        <taxon>Sordariomycetes</taxon>
        <taxon>Sordariomycetidae</taxon>
        <taxon>Sordariales</taxon>
        <taxon>Podosporaceae</taxon>
        <taxon>Triangularia</taxon>
    </lineage>
</organism>
<feature type="transmembrane region" description="Helical" evidence="1">
    <location>
        <begin position="132"/>
        <end position="153"/>
    </location>
</feature>
<feature type="transmembrane region" description="Helical" evidence="1">
    <location>
        <begin position="267"/>
        <end position="287"/>
    </location>
</feature>
<feature type="transmembrane region" description="Helical" evidence="1">
    <location>
        <begin position="23"/>
        <end position="43"/>
    </location>
</feature>
<dbReference type="EMBL" id="MU866472">
    <property type="protein sequence ID" value="KAK4172038.1"/>
    <property type="molecule type" value="Genomic_DNA"/>
</dbReference>
<feature type="transmembrane region" description="Helical" evidence="1">
    <location>
        <begin position="299"/>
        <end position="320"/>
    </location>
</feature>
<proteinExistence type="predicted"/>
<feature type="transmembrane region" description="Helical" evidence="1">
    <location>
        <begin position="63"/>
        <end position="82"/>
    </location>
</feature>
<dbReference type="Proteomes" id="UP001302321">
    <property type="component" value="Unassembled WGS sequence"/>
</dbReference>
<dbReference type="AlphaFoldDB" id="A0AAN6VYE7"/>
<keyword evidence="1" id="KW-0472">Membrane</keyword>
<gene>
    <name evidence="2" type="ORF">QBC36DRAFT_338774</name>
</gene>